<protein>
    <recommendedName>
        <fullName evidence="2">DinB-like domain-containing protein</fullName>
    </recommendedName>
</protein>
<evidence type="ECO:0000256" key="1">
    <source>
        <dbReference type="SAM" id="MobiDB-lite"/>
    </source>
</evidence>
<keyword evidence="4" id="KW-1185">Reference proteome</keyword>
<proteinExistence type="predicted"/>
<dbReference type="AlphaFoldDB" id="A0AAD4LH16"/>
<evidence type="ECO:0000313" key="3">
    <source>
        <dbReference type="EMBL" id="KAH8992047.1"/>
    </source>
</evidence>
<dbReference type="PANTHER" id="PTHR39473:SF1">
    <property type="entry name" value="DINB-LIKE DOMAIN-CONTAINING PROTEIN"/>
    <property type="match status" value="1"/>
</dbReference>
<comment type="caution">
    <text evidence="3">The sequence shown here is derived from an EMBL/GenBank/DDBJ whole genome shotgun (WGS) entry which is preliminary data.</text>
</comment>
<sequence length="212" mass="23359">MQSTTVERLPSGQSSAILPTENGTQLSRDEMKNLEQLLQVGTTILSQALDLLNNSLTSDDQLIIHSQYMPGSTIGKHLRHARDHFTLLLDCVSRPRPYALSYDVRSRNTPMETSREAARTAIEDTIAQLKQVVPGVSLDAPLTLHAVTPYSQTMQSTFGRELWFAGLHAVHHWSMIRVIAGEQGIQLDKSFGFAPSTLVHQGTEASLGKAKI</sequence>
<dbReference type="Pfam" id="PF12867">
    <property type="entry name" value="DinB_2"/>
    <property type="match status" value="1"/>
</dbReference>
<dbReference type="EMBL" id="JAKELL010000024">
    <property type="protein sequence ID" value="KAH8992047.1"/>
    <property type="molecule type" value="Genomic_DNA"/>
</dbReference>
<dbReference type="PANTHER" id="PTHR39473">
    <property type="match status" value="1"/>
</dbReference>
<evidence type="ECO:0000313" key="4">
    <source>
        <dbReference type="Proteomes" id="UP001201163"/>
    </source>
</evidence>
<accession>A0AAD4LH16</accession>
<feature type="region of interest" description="Disordered" evidence="1">
    <location>
        <begin position="1"/>
        <end position="23"/>
    </location>
</feature>
<dbReference type="InterPro" id="IPR024775">
    <property type="entry name" value="DinB-like"/>
</dbReference>
<dbReference type="Proteomes" id="UP001201163">
    <property type="component" value="Unassembled WGS sequence"/>
</dbReference>
<organism evidence="3 4">
    <name type="scientific">Lactarius akahatsu</name>
    <dbReference type="NCBI Taxonomy" id="416441"/>
    <lineage>
        <taxon>Eukaryota</taxon>
        <taxon>Fungi</taxon>
        <taxon>Dikarya</taxon>
        <taxon>Basidiomycota</taxon>
        <taxon>Agaricomycotina</taxon>
        <taxon>Agaricomycetes</taxon>
        <taxon>Russulales</taxon>
        <taxon>Russulaceae</taxon>
        <taxon>Lactarius</taxon>
    </lineage>
</organism>
<reference evidence="3" key="1">
    <citation type="submission" date="2022-01" db="EMBL/GenBank/DDBJ databases">
        <title>Comparative genomics reveals a dynamic genome evolution in the ectomycorrhizal milk-cap (Lactarius) mushrooms.</title>
        <authorList>
            <consortium name="DOE Joint Genome Institute"/>
            <person name="Lebreton A."/>
            <person name="Tang N."/>
            <person name="Kuo A."/>
            <person name="LaButti K."/>
            <person name="Drula E."/>
            <person name="Barry K."/>
            <person name="Clum A."/>
            <person name="Lipzen A."/>
            <person name="Mousain D."/>
            <person name="Ng V."/>
            <person name="Wang R."/>
            <person name="Wang X."/>
            <person name="Dai Y."/>
            <person name="Henrissat B."/>
            <person name="Grigoriev I.V."/>
            <person name="Guerin-Laguette A."/>
            <person name="Yu F."/>
            <person name="Martin F.M."/>
        </authorList>
    </citation>
    <scope>NUCLEOTIDE SEQUENCE</scope>
    <source>
        <strain evidence="3">QP</strain>
    </source>
</reference>
<evidence type="ECO:0000259" key="2">
    <source>
        <dbReference type="Pfam" id="PF12867"/>
    </source>
</evidence>
<feature type="domain" description="DinB-like" evidence="2">
    <location>
        <begin position="59"/>
        <end position="176"/>
    </location>
</feature>
<gene>
    <name evidence="3" type="ORF">EDB92DRAFT_1991006</name>
</gene>
<name>A0AAD4LH16_9AGAM</name>